<protein>
    <recommendedName>
        <fullName evidence="4">Membrane-bound metal-dependent hydrolase</fullName>
    </recommendedName>
</protein>
<dbReference type="OrthoDB" id="328023at2157"/>
<dbReference type="InterPro" id="IPR007404">
    <property type="entry name" value="YdjM-like"/>
</dbReference>
<comment type="caution">
    <text evidence="2">The sequence shown here is derived from an EMBL/GenBank/DDBJ whole genome shotgun (WGS) entry which is preliminary data.</text>
</comment>
<evidence type="ECO:0000313" key="2">
    <source>
        <dbReference type="EMBL" id="ELY61663.1"/>
    </source>
</evidence>
<accession>L9XLX5</accession>
<dbReference type="Pfam" id="PF04307">
    <property type="entry name" value="YdjM"/>
    <property type="match status" value="1"/>
</dbReference>
<name>L9XLX5_9EURY</name>
<feature type="transmembrane region" description="Helical" evidence="1">
    <location>
        <begin position="58"/>
        <end position="80"/>
    </location>
</feature>
<gene>
    <name evidence="2" type="ORF">C492_09185</name>
</gene>
<organism evidence="2 3">
    <name type="scientific">Natronococcus jeotgali DSM 18795</name>
    <dbReference type="NCBI Taxonomy" id="1227498"/>
    <lineage>
        <taxon>Archaea</taxon>
        <taxon>Methanobacteriati</taxon>
        <taxon>Methanobacteriota</taxon>
        <taxon>Stenosarchaea group</taxon>
        <taxon>Halobacteria</taxon>
        <taxon>Halobacteriales</taxon>
        <taxon>Natrialbaceae</taxon>
        <taxon>Natronococcus</taxon>
    </lineage>
</organism>
<dbReference type="EMBL" id="AOIA01000082">
    <property type="protein sequence ID" value="ELY61663.1"/>
    <property type="molecule type" value="Genomic_DNA"/>
</dbReference>
<keyword evidence="1" id="KW-1133">Transmembrane helix</keyword>
<evidence type="ECO:0000256" key="1">
    <source>
        <dbReference type="SAM" id="Phobius"/>
    </source>
</evidence>
<dbReference type="Proteomes" id="UP000011531">
    <property type="component" value="Unassembled WGS sequence"/>
</dbReference>
<dbReference type="RefSeq" id="WP_008422576.1">
    <property type="nucleotide sequence ID" value="NZ_AOIA01000082.1"/>
</dbReference>
<sequence length="198" mass="21807">MVDVSGHFAITLLFAAPAWLLWGRRGALGFTAFALVTAMLPDSDLVLQHYLPVTHHGVTHTVLFVALVSVLSGAVAARWLTARFNAHQWIKSTTIPTETMFVFATAGMLTGGLSHIFGDLLSAPDIAAPLAPFWPVYTEHIIIDVIYYNSLIWNFGLLAVAIALHFALARHRKYPLKTRYRIGERDGNEITSAPKDGR</sequence>
<reference evidence="2 3" key="1">
    <citation type="journal article" date="2014" name="PLoS Genet.">
        <title>Phylogenetically driven sequencing of extremely halophilic archaea reveals strategies for static and dynamic osmo-response.</title>
        <authorList>
            <person name="Becker E.A."/>
            <person name="Seitzer P.M."/>
            <person name="Tritt A."/>
            <person name="Larsen D."/>
            <person name="Krusor M."/>
            <person name="Yao A.I."/>
            <person name="Wu D."/>
            <person name="Madern D."/>
            <person name="Eisen J.A."/>
            <person name="Darling A.E."/>
            <person name="Facciotti M.T."/>
        </authorList>
    </citation>
    <scope>NUCLEOTIDE SEQUENCE [LARGE SCALE GENOMIC DNA]</scope>
    <source>
        <strain evidence="2 3">DSM 18795</strain>
    </source>
</reference>
<evidence type="ECO:0008006" key="4">
    <source>
        <dbReference type="Google" id="ProtNLM"/>
    </source>
</evidence>
<dbReference type="AlphaFoldDB" id="L9XLX5"/>
<evidence type="ECO:0000313" key="3">
    <source>
        <dbReference type="Proteomes" id="UP000011531"/>
    </source>
</evidence>
<keyword evidence="1" id="KW-0812">Transmembrane</keyword>
<feature type="transmembrane region" description="Helical" evidence="1">
    <location>
        <begin position="101"/>
        <end position="121"/>
    </location>
</feature>
<keyword evidence="3" id="KW-1185">Reference proteome</keyword>
<proteinExistence type="predicted"/>
<keyword evidence="1" id="KW-0472">Membrane</keyword>
<feature type="transmembrane region" description="Helical" evidence="1">
    <location>
        <begin position="141"/>
        <end position="169"/>
    </location>
</feature>